<dbReference type="AlphaFoldDB" id="A0A8T0EC52"/>
<name>A0A8T0EC52_ARGBR</name>
<keyword evidence="2" id="KW-1185">Reference proteome</keyword>
<comment type="caution">
    <text evidence="1">The sequence shown here is derived from an EMBL/GenBank/DDBJ whole genome shotgun (WGS) entry which is preliminary data.</text>
</comment>
<proteinExistence type="predicted"/>
<evidence type="ECO:0000313" key="2">
    <source>
        <dbReference type="Proteomes" id="UP000807504"/>
    </source>
</evidence>
<reference evidence="1" key="1">
    <citation type="journal article" date="2020" name="bioRxiv">
        <title>Chromosome-level reference genome of the European wasp spider Argiope bruennichi: a resource for studies on range expansion and evolutionary adaptation.</title>
        <authorList>
            <person name="Sheffer M.M."/>
            <person name="Hoppe A."/>
            <person name="Krehenwinkel H."/>
            <person name="Uhl G."/>
            <person name="Kuss A.W."/>
            <person name="Jensen L."/>
            <person name="Jensen C."/>
            <person name="Gillespie R.G."/>
            <person name="Hoff K.J."/>
            <person name="Prost S."/>
        </authorList>
    </citation>
    <scope>NUCLEOTIDE SEQUENCE</scope>
</reference>
<dbReference type="EMBL" id="JABXBU010002228">
    <property type="protein sequence ID" value="KAF8770289.1"/>
    <property type="molecule type" value="Genomic_DNA"/>
</dbReference>
<protein>
    <submittedName>
        <fullName evidence="1">Uncharacterized protein</fullName>
    </submittedName>
</protein>
<accession>A0A8T0EC52</accession>
<dbReference type="Proteomes" id="UP000807504">
    <property type="component" value="Unassembled WGS sequence"/>
</dbReference>
<sequence length="109" mass="12181">MDIDSFWIKNSLINSKSQNSSNHRHNANKPPTLAEEWPWFPSTNINCTSELMKSPRSPMKRFLKSGRLFYVHAPCEGGESPLHQPVLGCHGCRCDETVAVGGDALHYLG</sequence>
<evidence type="ECO:0000313" key="1">
    <source>
        <dbReference type="EMBL" id="KAF8770289.1"/>
    </source>
</evidence>
<reference evidence="1" key="2">
    <citation type="submission" date="2020-06" db="EMBL/GenBank/DDBJ databases">
        <authorList>
            <person name="Sheffer M."/>
        </authorList>
    </citation>
    <scope>NUCLEOTIDE SEQUENCE</scope>
</reference>
<gene>
    <name evidence="1" type="ORF">HNY73_017838</name>
</gene>
<organism evidence="1 2">
    <name type="scientific">Argiope bruennichi</name>
    <name type="common">Wasp spider</name>
    <name type="synonym">Aranea bruennichi</name>
    <dbReference type="NCBI Taxonomy" id="94029"/>
    <lineage>
        <taxon>Eukaryota</taxon>
        <taxon>Metazoa</taxon>
        <taxon>Ecdysozoa</taxon>
        <taxon>Arthropoda</taxon>
        <taxon>Chelicerata</taxon>
        <taxon>Arachnida</taxon>
        <taxon>Araneae</taxon>
        <taxon>Araneomorphae</taxon>
        <taxon>Entelegynae</taxon>
        <taxon>Araneoidea</taxon>
        <taxon>Araneidae</taxon>
        <taxon>Argiope</taxon>
    </lineage>
</organism>